<dbReference type="CDD" id="cd22191">
    <property type="entry name" value="DPBB_RlpA_EXP_N-like"/>
    <property type="match status" value="1"/>
</dbReference>
<accession>A0A8H7KKR2</accession>
<evidence type="ECO:0000256" key="1">
    <source>
        <dbReference type="ARBA" id="ARBA00022729"/>
    </source>
</evidence>
<evidence type="ECO:0000313" key="4">
    <source>
        <dbReference type="EMBL" id="KAF7783942.1"/>
    </source>
</evidence>
<dbReference type="Pfam" id="PF03330">
    <property type="entry name" value="DPBB_1"/>
    <property type="match status" value="1"/>
</dbReference>
<protein>
    <recommendedName>
        <fullName evidence="3">RlpA-like protein double-psi beta-barrel domain-containing protein</fullName>
    </recommendedName>
</protein>
<name>A0A8H7KKR2_AGABI</name>
<dbReference type="Proteomes" id="UP000629468">
    <property type="component" value="Unassembled WGS sequence"/>
</dbReference>
<dbReference type="InterPro" id="IPR051477">
    <property type="entry name" value="Expansin_CellWall"/>
</dbReference>
<feature type="chain" id="PRO_5034542358" description="RlpA-like protein double-psi beta-barrel domain-containing protein" evidence="2">
    <location>
        <begin position="25"/>
        <end position="119"/>
    </location>
</feature>
<dbReference type="PANTHER" id="PTHR31836">
    <property type="match status" value="1"/>
</dbReference>
<evidence type="ECO:0000259" key="3">
    <source>
        <dbReference type="Pfam" id="PF03330"/>
    </source>
</evidence>
<dbReference type="PANTHER" id="PTHR31836:SF28">
    <property type="entry name" value="SRCR DOMAIN-CONTAINING PROTEIN-RELATED"/>
    <property type="match status" value="1"/>
</dbReference>
<dbReference type="Gene3D" id="2.40.40.10">
    <property type="entry name" value="RlpA-like domain"/>
    <property type="match status" value="1"/>
</dbReference>
<evidence type="ECO:0000313" key="5">
    <source>
        <dbReference type="Proteomes" id="UP000629468"/>
    </source>
</evidence>
<dbReference type="InterPro" id="IPR009009">
    <property type="entry name" value="RlpA-like_DPBB"/>
</dbReference>
<feature type="domain" description="RlpA-like protein double-psi beta-barrel" evidence="3">
    <location>
        <begin position="26"/>
        <end position="115"/>
    </location>
</feature>
<dbReference type="InterPro" id="IPR036908">
    <property type="entry name" value="RlpA-like_sf"/>
</dbReference>
<organism evidence="4 5">
    <name type="scientific">Agaricus bisporus var. burnettii</name>
    <dbReference type="NCBI Taxonomy" id="192524"/>
    <lineage>
        <taxon>Eukaryota</taxon>
        <taxon>Fungi</taxon>
        <taxon>Dikarya</taxon>
        <taxon>Basidiomycota</taxon>
        <taxon>Agaricomycotina</taxon>
        <taxon>Agaricomycetes</taxon>
        <taxon>Agaricomycetidae</taxon>
        <taxon>Agaricales</taxon>
        <taxon>Agaricineae</taxon>
        <taxon>Agaricaceae</taxon>
        <taxon>Agaricus</taxon>
    </lineage>
</organism>
<keyword evidence="1 2" id="KW-0732">Signal</keyword>
<dbReference type="AlphaFoldDB" id="A0A8H7KKR2"/>
<dbReference type="EMBL" id="JABXXO010000001">
    <property type="protein sequence ID" value="KAF7783942.1"/>
    <property type="molecule type" value="Genomic_DNA"/>
</dbReference>
<dbReference type="SUPFAM" id="SSF50685">
    <property type="entry name" value="Barwin-like endoglucanases"/>
    <property type="match status" value="1"/>
</dbReference>
<proteinExistence type="predicted"/>
<reference evidence="4 5" key="1">
    <citation type="journal article" name="Sci. Rep.">
        <title>Telomere-to-telomere assembled and centromere annotated genomes of the two main subspecies of the button mushroom Agaricus bisporus reveal especially polymorphic chromosome ends.</title>
        <authorList>
            <person name="Sonnenberg A.S.M."/>
            <person name="Sedaghat-Telgerd N."/>
            <person name="Lavrijssen B."/>
            <person name="Ohm R.A."/>
            <person name="Hendrickx P.M."/>
            <person name="Scholtmeijer K."/>
            <person name="Baars J.J.P."/>
            <person name="van Peer A."/>
        </authorList>
    </citation>
    <scope>NUCLEOTIDE SEQUENCE [LARGE SCALE GENOMIC DNA]</scope>
    <source>
        <strain evidence="4 5">H119_p4</strain>
    </source>
</reference>
<feature type="signal peptide" evidence="2">
    <location>
        <begin position="1"/>
        <end position="24"/>
    </location>
</feature>
<comment type="caution">
    <text evidence="4">The sequence shown here is derived from an EMBL/GenBank/DDBJ whole genome shotgun (WGS) entry which is preliminary data.</text>
</comment>
<sequence length="119" mass="13004">MSLTKYLLTLFLSALMVGSYSVVATHTGLASWYNPDLVACGRIISNGELVTALNQEDFSDFENCDRIVQVNYQGRSIRVQVVDECFGCGLGGMDLSQAAFELLTGNLGLGIVPIEWEYV</sequence>
<evidence type="ECO:0000256" key="2">
    <source>
        <dbReference type="SAM" id="SignalP"/>
    </source>
</evidence>
<gene>
    <name evidence="4" type="ORF">Agabi119p4_107</name>
</gene>